<gene>
    <name evidence="15" type="ORF">D9K81_05970</name>
</gene>
<dbReference type="Gene3D" id="2.40.170.20">
    <property type="entry name" value="TonB-dependent receptor, beta-barrel domain"/>
    <property type="match status" value="1"/>
</dbReference>
<evidence type="ECO:0000313" key="16">
    <source>
        <dbReference type="Proteomes" id="UP000280271"/>
    </source>
</evidence>
<dbReference type="Gene3D" id="2.170.130.10">
    <property type="entry name" value="TonB-dependent receptor, plug domain"/>
    <property type="match status" value="1"/>
</dbReference>
<dbReference type="CDD" id="cd01347">
    <property type="entry name" value="ligand_gated_channel"/>
    <property type="match status" value="1"/>
</dbReference>
<evidence type="ECO:0000256" key="12">
    <source>
        <dbReference type="RuleBase" id="RU003357"/>
    </source>
</evidence>
<dbReference type="InterPro" id="IPR010949">
    <property type="entry name" value="TonB_Hb/transfer/lactofer_rcpt"/>
</dbReference>
<sequence length="754" mass="82353">MGVSQNNLFAQASGLIHVKQFKQCHLAICLATLLGAGLSATTYANAKNEVALNVHASFPAITVYAERQNDQAESIATISRDNLDKTGVSDMADVVKYLPLVNAPFSVYGGGTYIDSAGTSSYNIRGVDANRIGLDIDGVDLAEASISPYMPPASMSTRGTGRDYVEPEMLNAVDIVSGTTNASTDGIGGRVSFKNKSPHDYLTADKSLYGAYKAGYSSADQAWLNAVTGAVGNDTVKALVAYAHRDGHETDGNSKTKAFKTDWNLDAVLANLSWNVNEQHQLNLVFDRYQKKADTLGMDGSAFIAFKTDTATQNQEIERNTVSLEDIYTPAEFALFDRLTSKAWLQESRSDTRTIYDTGSYIRDFFNGYTQKTAGLKLDAQKELNQQKLKYGLAFDRKEYSSDRHEVRSNGKTPPFTGTYLADAETSRYAAYVSDQFNFEPNGKALSITPSLRVEHQQYKPDDAESKVKAKDFTYFAPGLSIAYQMTPENFSYFKYSRGARVPSAMEMGGSYETSNGASYLVMGNSDLKKETSDAFELGLKNTAFKGLKFDITAFYTAYNDFIDYFDHGSSVDGYWSLYRAENIADAKIWGAELSAHLDLGQFVPHSDGFSLALVAGKSRGTAKNKEGQKTGMNSVQPEKGSLTFAYDDPNKAFGLGLTATAVGAKTAARDASTFQTATTPNYKKVAGYSVFDLAGYWNVNKSTKLNLAVNNIFDKTYWNYASVGTLDADSKASIIDRAAEPGRNIVASVEFKY</sequence>
<keyword evidence="6" id="KW-0732">Signal</keyword>
<reference evidence="15 16" key="1">
    <citation type="submission" date="2018-09" db="EMBL/GenBank/DDBJ databases">
        <title>The draft genome of Acinetobacter sp. strains.</title>
        <authorList>
            <person name="Qin J."/>
            <person name="Feng Y."/>
            <person name="Zong Z."/>
        </authorList>
    </citation>
    <scope>NUCLEOTIDE SEQUENCE [LARGE SCALE GENOMIC DNA]</scope>
    <source>
        <strain evidence="15 16">WCHAc060005</strain>
    </source>
</reference>
<keyword evidence="5 11" id="KW-0812">Transmembrane</keyword>
<comment type="similarity">
    <text evidence="2">Belongs to the TonB-dependent receptor family. Hemoglobin/haptoglobin binding protein subfamily.</text>
</comment>
<evidence type="ECO:0000256" key="5">
    <source>
        <dbReference type="ARBA" id="ARBA00022692"/>
    </source>
</evidence>
<keyword evidence="7 12" id="KW-0798">TonB box</keyword>
<evidence type="ECO:0000259" key="14">
    <source>
        <dbReference type="Pfam" id="PF07715"/>
    </source>
</evidence>
<keyword evidence="10 11" id="KW-0998">Cell outer membrane</keyword>
<keyword evidence="16" id="KW-1185">Reference proteome</keyword>
<dbReference type="SUPFAM" id="SSF56935">
    <property type="entry name" value="Porins"/>
    <property type="match status" value="1"/>
</dbReference>
<comment type="caution">
    <text evidence="15">The sequence shown here is derived from an EMBL/GenBank/DDBJ whole genome shotgun (WGS) entry which is preliminary data.</text>
</comment>
<accession>A0ABX9TX66</accession>
<dbReference type="PANTHER" id="PTHR30069">
    <property type="entry name" value="TONB-DEPENDENT OUTER MEMBRANE RECEPTOR"/>
    <property type="match status" value="1"/>
</dbReference>
<name>A0ABX9TX66_9GAMM</name>
<protein>
    <submittedName>
        <fullName evidence="15">TonB-dependent hemoglobin/transferrin/lactoferrin family receptor</fullName>
    </submittedName>
</protein>
<evidence type="ECO:0000256" key="11">
    <source>
        <dbReference type="PROSITE-ProRule" id="PRU01360"/>
    </source>
</evidence>
<evidence type="ECO:0000256" key="9">
    <source>
        <dbReference type="ARBA" id="ARBA00023170"/>
    </source>
</evidence>
<dbReference type="InterPro" id="IPR039426">
    <property type="entry name" value="TonB-dep_rcpt-like"/>
</dbReference>
<evidence type="ECO:0000256" key="8">
    <source>
        <dbReference type="ARBA" id="ARBA00023136"/>
    </source>
</evidence>
<evidence type="ECO:0000256" key="3">
    <source>
        <dbReference type="ARBA" id="ARBA00022448"/>
    </source>
</evidence>
<keyword evidence="9 15" id="KW-0675">Receptor</keyword>
<organism evidence="15 16">
    <name type="scientific">Acinetobacter chengduensis</name>
    <dbReference type="NCBI Taxonomy" id="2420890"/>
    <lineage>
        <taxon>Bacteria</taxon>
        <taxon>Pseudomonadati</taxon>
        <taxon>Pseudomonadota</taxon>
        <taxon>Gammaproteobacteria</taxon>
        <taxon>Moraxellales</taxon>
        <taxon>Moraxellaceae</taxon>
        <taxon>Acinetobacter</taxon>
    </lineage>
</organism>
<evidence type="ECO:0000259" key="13">
    <source>
        <dbReference type="Pfam" id="PF00593"/>
    </source>
</evidence>
<evidence type="ECO:0000313" key="15">
    <source>
        <dbReference type="EMBL" id="RLL22749.1"/>
    </source>
</evidence>
<dbReference type="Pfam" id="PF00593">
    <property type="entry name" value="TonB_dep_Rec_b-barrel"/>
    <property type="match status" value="1"/>
</dbReference>
<dbReference type="RefSeq" id="WP_121523155.1">
    <property type="nucleotide sequence ID" value="NZ_RCHC01000005.1"/>
</dbReference>
<dbReference type="EMBL" id="RCHC01000005">
    <property type="protein sequence ID" value="RLL22749.1"/>
    <property type="molecule type" value="Genomic_DNA"/>
</dbReference>
<dbReference type="InterPro" id="IPR012910">
    <property type="entry name" value="Plug_dom"/>
</dbReference>
<keyword evidence="4 11" id="KW-1134">Transmembrane beta strand</keyword>
<dbReference type="InterPro" id="IPR037066">
    <property type="entry name" value="Plug_dom_sf"/>
</dbReference>
<feature type="domain" description="TonB-dependent receptor plug" evidence="14">
    <location>
        <begin position="68"/>
        <end position="184"/>
    </location>
</feature>
<dbReference type="PROSITE" id="PS52016">
    <property type="entry name" value="TONB_DEPENDENT_REC_3"/>
    <property type="match status" value="1"/>
</dbReference>
<keyword evidence="8 11" id="KW-0472">Membrane</keyword>
<keyword evidence="3 11" id="KW-0813">Transport</keyword>
<dbReference type="InterPro" id="IPR000531">
    <property type="entry name" value="Beta-barrel_TonB"/>
</dbReference>
<dbReference type="InterPro" id="IPR036942">
    <property type="entry name" value="Beta-barrel_TonB_sf"/>
</dbReference>
<evidence type="ECO:0000256" key="2">
    <source>
        <dbReference type="ARBA" id="ARBA00008143"/>
    </source>
</evidence>
<dbReference type="PANTHER" id="PTHR30069:SF29">
    <property type="entry name" value="HEMOGLOBIN AND HEMOGLOBIN-HAPTOGLOBIN-BINDING PROTEIN 1-RELATED"/>
    <property type="match status" value="1"/>
</dbReference>
<evidence type="ECO:0000256" key="7">
    <source>
        <dbReference type="ARBA" id="ARBA00023077"/>
    </source>
</evidence>
<evidence type="ECO:0000256" key="1">
    <source>
        <dbReference type="ARBA" id="ARBA00004571"/>
    </source>
</evidence>
<feature type="domain" description="TonB-dependent receptor-like beta-barrel" evidence="13">
    <location>
        <begin position="251"/>
        <end position="713"/>
    </location>
</feature>
<evidence type="ECO:0000256" key="4">
    <source>
        <dbReference type="ARBA" id="ARBA00022452"/>
    </source>
</evidence>
<evidence type="ECO:0000256" key="10">
    <source>
        <dbReference type="ARBA" id="ARBA00023237"/>
    </source>
</evidence>
<dbReference type="NCBIfam" id="TIGR01786">
    <property type="entry name" value="TonB-hemlactrns"/>
    <property type="match status" value="1"/>
</dbReference>
<comment type="subcellular location">
    <subcellularLocation>
        <location evidence="1 11">Cell outer membrane</location>
        <topology evidence="1 11">Multi-pass membrane protein</topology>
    </subcellularLocation>
</comment>
<dbReference type="Proteomes" id="UP000280271">
    <property type="component" value="Unassembled WGS sequence"/>
</dbReference>
<evidence type="ECO:0000256" key="6">
    <source>
        <dbReference type="ARBA" id="ARBA00022729"/>
    </source>
</evidence>
<proteinExistence type="inferred from homology"/>
<dbReference type="Pfam" id="PF07715">
    <property type="entry name" value="Plug"/>
    <property type="match status" value="1"/>
</dbReference>